<reference evidence="2 3" key="1">
    <citation type="submission" date="2018-10" db="EMBL/GenBank/DDBJ databases">
        <title>Improved assembly of the deer mouse Peromyscus maniculatus genome.</title>
        <authorList>
            <person name="Lassance J.-M."/>
            <person name="Hoekstra H.E."/>
        </authorList>
    </citation>
    <scope>NUCLEOTIDE SEQUENCE [LARGE SCALE GENOMIC DNA]</scope>
</reference>
<reference evidence="2" key="2">
    <citation type="submission" date="2025-08" db="UniProtKB">
        <authorList>
            <consortium name="Ensembl"/>
        </authorList>
    </citation>
    <scope>IDENTIFICATION</scope>
</reference>
<dbReference type="Proteomes" id="UP000694547">
    <property type="component" value="Chromosome 6"/>
</dbReference>
<evidence type="ECO:0000313" key="3">
    <source>
        <dbReference type="Proteomes" id="UP000694547"/>
    </source>
</evidence>
<reference evidence="2" key="3">
    <citation type="submission" date="2025-09" db="UniProtKB">
        <authorList>
            <consortium name="Ensembl"/>
        </authorList>
    </citation>
    <scope>IDENTIFICATION</scope>
</reference>
<feature type="region of interest" description="Disordered" evidence="1">
    <location>
        <begin position="120"/>
        <end position="148"/>
    </location>
</feature>
<protein>
    <submittedName>
        <fullName evidence="2">Uncharacterized protein</fullName>
    </submittedName>
</protein>
<organism evidence="2 3">
    <name type="scientific">Peromyscus maniculatus bairdii</name>
    <name type="common">Prairie deer mouse</name>
    <dbReference type="NCBI Taxonomy" id="230844"/>
    <lineage>
        <taxon>Eukaryota</taxon>
        <taxon>Metazoa</taxon>
        <taxon>Chordata</taxon>
        <taxon>Craniata</taxon>
        <taxon>Vertebrata</taxon>
        <taxon>Euteleostomi</taxon>
        <taxon>Mammalia</taxon>
        <taxon>Eutheria</taxon>
        <taxon>Euarchontoglires</taxon>
        <taxon>Glires</taxon>
        <taxon>Rodentia</taxon>
        <taxon>Myomorpha</taxon>
        <taxon>Muroidea</taxon>
        <taxon>Cricetidae</taxon>
        <taxon>Neotominae</taxon>
        <taxon>Peromyscus</taxon>
    </lineage>
</organism>
<sequence length="148" mass="15123">MGVWPLTTQEAKPQVLKAAGRVGLPSSCAAADLLRDACPTPPLLEVQKRAQRCVPTGQAGESGILAAVNMISQGPLGPALSQTDVDCIDGLAALLLNSLRGAGTLLITVLASASVLKTANSGEVGPRRPQNRVCGPNTEAPQTVVKAH</sequence>
<name>A0A8C8UMZ6_PERMB</name>
<evidence type="ECO:0000256" key="1">
    <source>
        <dbReference type="SAM" id="MobiDB-lite"/>
    </source>
</evidence>
<accession>A0A8C8UMZ6</accession>
<proteinExistence type="predicted"/>
<dbReference type="Ensembl" id="ENSPEMT00000042443.1">
    <property type="protein sequence ID" value="ENSPEMP00000034064.1"/>
    <property type="gene ID" value="ENSPEMG00000028867.1"/>
</dbReference>
<evidence type="ECO:0000313" key="2">
    <source>
        <dbReference type="Ensembl" id="ENSPEMP00000034064.1"/>
    </source>
</evidence>
<keyword evidence="3" id="KW-1185">Reference proteome</keyword>
<dbReference type="AlphaFoldDB" id="A0A8C8UMZ6"/>